<feature type="transmembrane region" description="Helical" evidence="6">
    <location>
        <begin position="413"/>
        <end position="432"/>
    </location>
</feature>
<proteinExistence type="predicted"/>
<dbReference type="InterPro" id="IPR016152">
    <property type="entry name" value="PTrfase/Anion_transptr"/>
</dbReference>
<dbReference type="AlphaFoldDB" id="A0A381P098"/>
<dbReference type="PANTHER" id="PTHR42770">
    <property type="entry name" value="AMINO ACID TRANSPORTER-RELATED"/>
    <property type="match status" value="1"/>
</dbReference>
<feature type="transmembrane region" description="Helical" evidence="6">
    <location>
        <begin position="233"/>
        <end position="261"/>
    </location>
</feature>
<dbReference type="EMBL" id="UINC01000736">
    <property type="protein sequence ID" value="SUZ60335.1"/>
    <property type="molecule type" value="Genomic_DNA"/>
</dbReference>
<dbReference type="Pfam" id="PF13520">
    <property type="entry name" value="AA_permease_2"/>
    <property type="match status" value="1"/>
</dbReference>
<feature type="domain" description="RCK C-terminal" evidence="8">
    <location>
        <begin position="622"/>
        <end position="706"/>
    </location>
</feature>
<comment type="subcellular location">
    <subcellularLocation>
        <location evidence="1">Cell membrane</location>
        <topology evidence="1">Multi-pass membrane protein</topology>
    </subcellularLocation>
</comment>
<evidence type="ECO:0000256" key="5">
    <source>
        <dbReference type="ARBA" id="ARBA00023136"/>
    </source>
</evidence>
<dbReference type="GO" id="GO:0006813">
    <property type="term" value="P:potassium ion transport"/>
    <property type="evidence" value="ECO:0007669"/>
    <property type="project" value="InterPro"/>
</dbReference>
<dbReference type="Pfam" id="PF00359">
    <property type="entry name" value="PTS_EIIA_2"/>
    <property type="match status" value="1"/>
</dbReference>
<keyword evidence="2" id="KW-1003">Cell membrane</keyword>
<dbReference type="Gene3D" id="1.20.1740.10">
    <property type="entry name" value="Amino acid/polyamine transporter I"/>
    <property type="match status" value="1"/>
</dbReference>
<evidence type="ECO:0000259" key="7">
    <source>
        <dbReference type="PROSITE" id="PS51094"/>
    </source>
</evidence>
<reference evidence="9" key="1">
    <citation type="submission" date="2018-05" db="EMBL/GenBank/DDBJ databases">
        <authorList>
            <person name="Lanie J.A."/>
            <person name="Ng W.-L."/>
            <person name="Kazmierczak K.M."/>
            <person name="Andrzejewski T.M."/>
            <person name="Davidsen T.M."/>
            <person name="Wayne K.J."/>
            <person name="Tettelin H."/>
            <person name="Glass J.I."/>
            <person name="Rusch D."/>
            <person name="Podicherti R."/>
            <person name="Tsui H.-C.T."/>
            <person name="Winkler M.E."/>
        </authorList>
    </citation>
    <scope>NUCLEOTIDE SEQUENCE</scope>
</reference>
<keyword evidence="4 6" id="KW-1133">Transmembrane helix</keyword>
<feature type="transmembrane region" description="Helical" evidence="6">
    <location>
        <begin position="325"/>
        <end position="348"/>
    </location>
</feature>
<dbReference type="GO" id="GO:0008324">
    <property type="term" value="F:monoatomic cation transmembrane transporter activity"/>
    <property type="evidence" value="ECO:0007669"/>
    <property type="project" value="InterPro"/>
</dbReference>
<feature type="transmembrane region" description="Helical" evidence="6">
    <location>
        <begin position="354"/>
        <end position="375"/>
    </location>
</feature>
<evidence type="ECO:0000256" key="6">
    <source>
        <dbReference type="SAM" id="Phobius"/>
    </source>
</evidence>
<feature type="domain" description="PTS EIIA type-2" evidence="7">
    <location>
        <begin position="480"/>
        <end position="631"/>
    </location>
</feature>
<evidence type="ECO:0000256" key="1">
    <source>
        <dbReference type="ARBA" id="ARBA00004651"/>
    </source>
</evidence>
<organism evidence="9">
    <name type="scientific">marine metagenome</name>
    <dbReference type="NCBI Taxonomy" id="408172"/>
    <lineage>
        <taxon>unclassified sequences</taxon>
        <taxon>metagenomes</taxon>
        <taxon>ecological metagenomes</taxon>
    </lineage>
</organism>
<dbReference type="InterPro" id="IPR006037">
    <property type="entry name" value="RCK_C"/>
</dbReference>
<accession>A0A381P098</accession>
<gene>
    <name evidence="9" type="ORF">METZ01_LOCUS13189</name>
</gene>
<keyword evidence="5 6" id="KW-0472">Membrane</keyword>
<feature type="transmembrane region" description="Helical" evidence="6">
    <location>
        <begin position="134"/>
        <end position="152"/>
    </location>
</feature>
<dbReference type="PROSITE" id="PS51202">
    <property type="entry name" value="RCK_C"/>
    <property type="match status" value="1"/>
</dbReference>
<dbReference type="Gene3D" id="3.40.930.10">
    <property type="entry name" value="Mannitol-specific EII, Chain A"/>
    <property type="match status" value="1"/>
</dbReference>
<evidence type="ECO:0008006" key="10">
    <source>
        <dbReference type="Google" id="ProtNLM"/>
    </source>
</evidence>
<feature type="transmembrane region" description="Helical" evidence="6">
    <location>
        <begin position="281"/>
        <end position="304"/>
    </location>
</feature>
<evidence type="ECO:0000256" key="4">
    <source>
        <dbReference type="ARBA" id="ARBA00022989"/>
    </source>
</evidence>
<protein>
    <recommendedName>
        <fullName evidence="10">RCK C-terminal domain-containing protein</fullName>
    </recommendedName>
</protein>
<evidence type="ECO:0000259" key="8">
    <source>
        <dbReference type="PROSITE" id="PS51202"/>
    </source>
</evidence>
<dbReference type="InterPro" id="IPR002178">
    <property type="entry name" value="PTS_EIIA_type-2_dom"/>
</dbReference>
<dbReference type="SUPFAM" id="SSF55804">
    <property type="entry name" value="Phoshotransferase/anion transport protein"/>
    <property type="match status" value="1"/>
</dbReference>
<evidence type="ECO:0000256" key="2">
    <source>
        <dbReference type="ARBA" id="ARBA00022475"/>
    </source>
</evidence>
<dbReference type="Pfam" id="PF02080">
    <property type="entry name" value="TrkA_C"/>
    <property type="match status" value="1"/>
</dbReference>
<dbReference type="SUPFAM" id="SSF116726">
    <property type="entry name" value="TrkA C-terminal domain-like"/>
    <property type="match status" value="1"/>
</dbReference>
<feature type="transmembrane region" description="Helical" evidence="6">
    <location>
        <begin position="159"/>
        <end position="182"/>
    </location>
</feature>
<feature type="transmembrane region" description="Helical" evidence="6">
    <location>
        <begin position="57"/>
        <end position="76"/>
    </location>
</feature>
<dbReference type="GO" id="GO:0005886">
    <property type="term" value="C:plasma membrane"/>
    <property type="evidence" value="ECO:0007669"/>
    <property type="project" value="UniProtKB-SubCell"/>
</dbReference>
<sequence length="710" mass="77238">MKHRKTQEQKRVAAPVRLERQLGLRDVYALATGATLSSGFFLLPGLAAAGAGSAMPLSYLLGAVILVPGLLSMVELTTAMPRAGGIYYFLDRSMGPLMGAIGGFGTWVSLILKSAFALVGVGAYLRIFAPNLDMAPIAAAFAICFGVVNVFGAKKSGGFQVLLLCGLLILLLWFCGVGFLQMEAREFDGFFESGSAGIISTAGLVIVSYMGLTNVASVAEEVKDPGLNLPLGMFLAFGTIVVIYVLGTSIMVGVVGVETLAKDGGDLTPIATVAEALVGRWGAIAMTIAALLAFSSVANAGILSASRYPLAMGRDNILPDLFSRIGSRGTPIIGIIFTVGMIIFAVTVFDPTNIAKLASAFQLTLFALACLAVIVMRESRIEAYDPVFTSPLYPTVQIFGILAPFWLIVTMGFLPTLFTFGLILFGAIWYTYYARHRVDREGAIFHVFERLGKRRYEGLDIELREIIKEQETRDSDPFDQVVTEAYVIDILHQATFQELVTRASQKLATQLPVSASQLIPGFLEESSIEITSSAHEVAITHVRINGLERPHMLLARAQHGLRIYTTSDAQLGRSPDDLIRAILFIVTPEDNPGQHVRLLTRITKRAEDDGFIPEWLAARTGQDLKEALFHEEVMFTMRLEHGLAGEELIGKLIREFPHPEGTLVAMIRRSGELIIPRGDTELIEGDRLTLIGRAEGIDQLRELYGIHTRN</sequence>
<evidence type="ECO:0000313" key="9">
    <source>
        <dbReference type="EMBL" id="SUZ60335.1"/>
    </source>
</evidence>
<evidence type="ECO:0000256" key="3">
    <source>
        <dbReference type="ARBA" id="ARBA00022692"/>
    </source>
</evidence>
<feature type="transmembrane region" description="Helical" evidence="6">
    <location>
        <begin position="27"/>
        <end position="51"/>
    </location>
</feature>
<feature type="transmembrane region" description="Helical" evidence="6">
    <location>
        <begin position="387"/>
        <end position="407"/>
    </location>
</feature>
<dbReference type="InterPro" id="IPR002293">
    <property type="entry name" value="AA/rel_permease1"/>
</dbReference>
<dbReference type="Gene3D" id="3.30.70.1450">
    <property type="entry name" value="Regulator of K+ conductance, C-terminal domain"/>
    <property type="match status" value="1"/>
</dbReference>
<keyword evidence="3 6" id="KW-0812">Transmembrane</keyword>
<feature type="transmembrane region" description="Helical" evidence="6">
    <location>
        <begin position="97"/>
        <end position="128"/>
    </location>
</feature>
<dbReference type="PROSITE" id="PS51094">
    <property type="entry name" value="PTS_EIIA_TYPE_2"/>
    <property type="match status" value="1"/>
</dbReference>
<dbReference type="PANTHER" id="PTHR42770:SF7">
    <property type="entry name" value="MEMBRANE PROTEIN"/>
    <property type="match status" value="1"/>
</dbReference>
<name>A0A381P098_9ZZZZ</name>
<feature type="transmembrane region" description="Helical" evidence="6">
    <location>
        <begin position="194"/>
        <end position="212"/>
    </location>
</feature>
<dbReference type="InterPro" id="IPR036721">
    <property type="entry name" value="RCK_C_sf"/>
</dbReference>
<dbReference type="InterPro" id="IPR050367">
    <property type="entry name" value="APC_superfamily"/>
</dbReference>